<dbReference type="InterPro" id="IPR050884">
    <property type="entry name" value="CNP_phosphodiesterase-III"/>
</dbReference>
<dbReference type="InterPro" id="IPR004843">
    <property type="entry name" value="Calcineurin-like_PHP"/>
</dbReference>
<dbReference type="Pfam" id="PF00149">
    <property type="entry name" value="Metallophos"/>
    <property type="match status" value="1"/>
</dbReference>
<evidence type="ECO:0000313" key="7">
    <source>
        <dbReference type="Proteomes" id="UP000032675"/>
    </source>
</evidence>
<accession>A0A0D6PW76</accession>
<dbReference type="InterPro" id="IPR029052">
    <property type="entry name" value="Metallo-depent_PP-like"/>
</dbReference>
<evidence type="ECO:0000256" key="1">
    <source>
        <dbReference type="ARBA" id="ARBA00022723"/>
    </source>
</evidence>
<dbReference type="GO" id="GO:0046872">
    <property type="term" value="F:metal ion binding"/>
    <property type="evidence" value="ECO:0007669"/>
    <property type="project" value="UniProtKB-KW"/>
</dbReference>
<feature type="domain" description="Calcineurin-like phosphoesterase" evidence="5">
    <location>
        <begin position="5"/>
        <end position="220"/>
    </location>
</feature>
<dbReference type="SUPFAM" id="SSF56300">
    <property type="entry name" value="Metallo-dependent phosphatases"/>
    <property type="match status" value="1"/>
</dbReference>
<evidence type="ECO:0000256" key="2">
    <source>
        <dbReference type="ARBA" id="ARBA00022801"/>
    </source>
</evidence>
<sequence length="305" mass="33333">MNTITIAHLSDPHLPAEMVPPRLGERLNKRMFSYFSWKGRRRFLHRPEILAHVMTDIATSGVDMIAVTGDLTNMGLPGECRQALRWLEQMPAPCTVIPGNHDTLVHDRWHQTVGLWQPWMGALPFPFVRRVGNVALIGVSSAVPTPWFLATGTVGARQAARLRDILRETARQGLYRIVMIHHPPVTGLAIRRKALTDIQDFATCIAQEGAEMVLHGHIHTSTLSSLPGPLAPVPVMGIASASARSCDPLRAAGWNHITVTPHATGYRLGVTRHFFMADATTGASQETIFELPSPSGCFSGVSTPA</sequence>
<dbReference type="AlphaFoldDB" id="A0A0D6PW76"/>
<protein>
    <submittedName>
        <fullName evidence="6">Metallophosphoesterase</fullName>
    </submittedName>
</protein>
<dbReference type="PANTHER" id="PTHR42988">
    <property type="entry name" value="PHOSPHOHYDROLASE"/>
    <property type="match status" value="1"/>
</dbReference>
<dbReference type="Gene3D" id="3.60.21.10">
    <property type="match status" value="1"/>
</dbReference>
<gene>
    <name evidence="6" type="ORF">Geu3261_0018_007</name>
</gene>
<proteinExistence type="inferred from homology"/>
<dbReference type="GO" id="GO:0016787">
    <property type="term" value="F:hydrolase activity"/>
    <property type="evidence" value="ECO:0007669"/>
    <property type="project" value="UniProtKB-KW"/>
</dbReference>
<dbReference type="PANTHER" id="PTHR42988:SF2">
    <property type="entry name" value="CYCLIC NUCLEOTIDE PHOSPHODIESTERASE CBUA0032-RELATED"/>
    <property type="match status" value="1"/>
</dbReference>
<evidence type="ECO:0000256" key="3">
    <source>
        <dbReference type="ARBA" id="ARBA00023004"/>
    </source>
</evidence>
<evidence type="ECO:0000256" key="4">
    <source>
        <dbReference type="ARBA" id="ARBA00025742"/>
    </source>
</evidence>
<dbReference type="EMBL" id="BANI01000018">
    <property type="protein sequence ID" value="GAN95268.1"/>
    <property type="molecule type" value="Genomic_DNA"/>
</dbReference>
<keyword evidence="1" id="KW-0479">Metal-binding</keyword>
<reference evidence="6 7" key="1">
    <citation type="submission" date="2012-11" db="EMBL/GenBank/DDBJ databases">
        <title>Whole genome sequence of Gluconacetobacter europaeus NBRC3261.</title>
        <authorList>
            <person name="Azuma Y."/>
            <person name="Higashiura N."/>
            <person name="Hirakawa H."/>
            <person name="Matsushita K."/>
        </authorList>
    </citation>
    <scope>NUCLEOTIDE SEQUENCE [LARGE SCALE GENOMIC DNA]</scope>
    <source>
        <strain evidence="6 7">NBRC 3261</strain>
    </source>
</reference>
<evidence type="ECO:0000313" key="6">
    <source>
        <dbReference type="EMBL" id="GAN95268.1"/>
    </source>
</evidence>
<organism evidence="6 7">
    <name type="scientific">Komagataeibacter europaeus NBRC 3261</name>
    <dbReference type="NCBI Taxonomy" id="1234669"/>
    <lineage>
        <taxon>Bacteria</taxon>
        <taxon>Pseudomonadati</taxon>
        <taxon>Pseudomonadota</taxon>
        <taxon>Alphaproteobacteria</taxon>
        <taxon>Acetobacterales</taxon>
        <taxon>Acetobacteraceae</taxon>
        <taxon>Komagataeibacter</taxon>
    </lineage>
</organism>
<keyword evidence="3" id="KW-0408">Iron</keyword>
<evidence type="ECO:0000259" key="5">
    <source>
        <dbReference type="Pfam" id="PF00149"/>
    </source>
</evidence>
<keyword evidence="2" id="KW-0378">Hydrolase</keyword>
<name>A0A0D6PW76_KOMEU</name>
<comment type="similarity">
    <text evidence="4">Belongs to the cyclic nucleotide phosphodiesterase class-III family.</text>
</comment>
<comment type="caution">
    <text evidence="6">The sequence shown here is derived from an EMBL/GenBank/DDBJ whole genome shotgun (WGS) entry which is preliminary data.</text>
</comment>
<dbReference type="Proteomes" id="UP000032675">
    <property type="component" value="Unassembled WGS sequence"/>
</dbReference>
<dbReference type="RefSeq" id="WP_048849706.1">
    <property type="nucleotide sequence ID" value="NZ_BANI01000018.1"/>
</dbReference>